<keyword evidence="3" id="KW-1185">Reference proteome</keyword>
<gene>
    <name evidence="2" type="ORF">EAI_08599</name>
</gene>
<dbReference type="PANTHER" id="PTHR12243:SF69">
    <property type="entry name" value="SI:CH73-59F11.3"/>
    <property type="match status" value="1"/>
</dbReference>
<dbReference type="OMA" id="WRYLRDC"/>
<dbReference type="PANTHER" id="PTHR12243">
    <property type="entry name" value="MADF DOMAIN TRANSCRIPTION FACTOR"/>
    <property type="match status" value="1"/>
</dbReference>
<proteinExistence type="predicted"/>
<protein>
    <recommendedName>
        <fullName evidence="1">MADF domain-containing protein</fullName>
    </recommendedName>
</protein>
<dbReference type="Pfam" id="PF10545">
    <property type="entry name" value="MADF_DNA_bdg"/>
    <property type="match status" value="1"/>
</dbReference>
<evidence type="ECO:0000313" key="2">
    <source>
        <dbReference type="EMBL" id="EFN79639.1"/>
    </source>
</evidence>
<dbReference type="AlphaFoldDB" id="E2BXD6"/>
<dbReference type="InterPro" id="IPR006578">
    <property type="entry name" value="MADF-dom"/>
</dbReference>
<feature type="domain" description="MADF" evidence="1">
    <location>
        <begin position="1"/>
        <end position="96"/>
    </location>
</feature>
<dbReference type="SMART" id="SM00595">
    <property type="entry name" value="MADF"/>
    <property type="match status" value="1"/>
</dbReference>
<evidence type="ECO:0000313" key="3">
    <source>
        <dbReference type="Proteomes" id="UP000008237"/>
    </source>
</evidence>
<organism evidence="3">
    <name type="scientific">Harpegnathos saltator</name>
    <name type="common">Jerdon's jumping ant</name>
    <dbReference type="NCBI Taxonomy" id="610380"/>
    <lineage>
        <taxon>Eukaryota</taxon>
        <taxon>Metazoa</taxon>
        <taxon>Ecdysozoa</taxon>
        <taxon>Arthropoda</taxon>
        <taxon>Hexapoda</taxon>
        <taxon>Insecta</taxon>
        <taxon>Pterygota</taxon>
        <taxon>Neoptera</taxon>
        <taxon>Endopterygota</taxon>
        <taxon>Hymenoptera</taxon>
        <taxon>Apocrita</taxon>
        <taxon>Aculeata</taxon>
        <taxon>Formicoidea</taxon>
        <taxon>Formicidae</taxon>
        <taxon>Ponerinae</taxon>
        <taxon>Ponerini</taxon>
        <taxon>Harpegnathos</taxon>
    </lineage>
</organism>
<evidence type="ECO:0000259" key="1">
    <source>
        <dbReference type="PROSITE" id="PS51029"/>
    </source>
</evidence>
<dbReference type="PROSITE" id="PS51029">
    <property type="entry name" value="MADF"/>
    <property type="match status" value="1"/>
</dbReference>
<dbReference type="GO" id="GO:0005667">
    <property type="term" value="C:transcription regulator complex"/>
    <property type="evidence" value="ECO:0007669"/>
    <property type="project" value="TreeGrafter"/>
</dbReference>
<dbReference type="InterPro" id="IPR039353">
    <property type="entry name" value="TF_Adf1"/>
</dbReference>
<feature type="non-terminal residue" evidence="2">
    <location>
        <position position="1"/>
    </location>
</feature>
<dbReference type="OrthoDB" id="6615613at2759"/>
<dbReference type="GO" id="GO:0005634">
    <property type="term" value="C:nucleus"/>
    <property type="evidence" value="ECO:0007669"/>
    <property type="project" value="TreeGrafter"/>
</dbReference>
<dbReference type="Proteomes" id="UP000008237">
    <property type="component" value="Unassembled WGS sequence"/>
</dbReference>
<dbReference type="GO" id="GO:0006357">
    <property type="term" value="P:regulation of transcription by RNA polymerase II"/>
    <property type="evidence" value="ECO:0007669"/>
    <property type="project" value="TreeGrafter"/>
</dbReference>
<sequence>IINLISQKRALFDHWIPASERSTLKKTVLWQEICNSLGGTLSIIEIKKRWRYLRDCFIKAKKKKRTYIPSGFAAEALSTKRSSFRFYEQMKFLDDV</sequence>
<dbReference type="EMBL" id="GL451247">
    <property type="protein sequence ID" value="EFN79639.1"/>
    <property type="molecule type" value="Genomic_DNA"/>
</dbReference>
<feature type="non-terminal residue" evidence="2">
    <location>
        <position position="96"/>
    </location>
</feature>
<reference evidence="2 3" key="1">
    <citation type="journal article" date="2010" name="Science">
        <title>Genomic comparison of the ants Camponotus floridanus and Harpegnathos saltator.</title>
        <authorList>
            <person name="Bonasio R."/>
            <person name="Zhang G."/>
            <person name="Ye C."/>
            <person name="Mutti N.S."/>
            <person name="Fang X."/>
            <person name="Qin N."/>
            <person name="Donahue G."/>
            <person name="Yang P."/>
            <person name="Li Q."/>
            <person name="Li C."/>
            <person name="Zhang P."/>
            <person name="Huang Z."/>
            <person name="Berger S.L."/>
            <person name="Reinberg D."/>
            <person name="Wang J."/>
            <person name="Liebig J."/>
        </authorList>
    </citation>
    <scope>NUCLEOTIDE SEQUENCE [LARGE SCALE GENOMIC DNA]</scope>
    <source>
        <strain evidence="2 3">R22 G/1</strain>
    </source>
</reference>
<name>E2BXD6_HARSA</name>
<accession>E2BXD6</accession>
<dbReference type="InParanoid" id="E2BXD6"/>